<evidence type="ECO:0000256" key="3">
    <source>
        <dbReference type="ARBA" id="ARBA00022448"/>
    </source>
</evidence>
<keyword evidence="7" id="KW-0653">Protein transport</keyword>
<evidence type="ECO:0000259" key="10">
    <source>
        <dbReference type="PROSITE" id="PS52015"/>
    </source>
</evidence>
<dbReference type="InterPro" id="IPR037682">
    <property type="entry name" value="TonB_C"/>
</dbReference>
<evidence type="ECO:0000256" key="5">
    <source>
        <dbReference type="ARBA" id="ARBA00022519"/>
    </source>
</evidence>
<sequence>MGLLLVLTGVCKADINGAAIYEHYGKEQFLAVLHLPVLTTDANQVLQQSRQATMEYVVVAQDVSSRRLARHWLESVVINADRQQVEANSEALAALTELIRGPLLEGDTLRLTSVGDGVEVTLNDIALGNIVSSDLLSLLLQTWVGSVPPSSTFRSGILSGGDIFVGLLGRYRSATPVEGRGQQIEQEWFAAPGEEGGSDAGLALAAQADPVTTNGAVTGVQSEVPLAAAAAPVSAANSSVNPTASQPANNNASYSPAVAAVQVQDTPAVQEATEVVSEAIVEAATTPLPQLAMASGTSEAQVIEEARLASLPAASQEPEAISVDAVLVNKTYYDDIKRKIYQQVSYPEIGLRNGRESQVALNVLIDQAGELVDVEVSDKSRYKYFNKAAVRAVETASPFGPPPELLTDNGLYQFKMQVNFRLTPAS</sequence>
<protein>
    <recommendedName>
        <fullName evidence="10">TonB C-terminal domain-containing protein</fullName>
    </recommendedName>
</protein>
<dbReference type="InterPro" id="IPR051045">
    <property type="entry name" value="TonB-dependent_transducer"/>
</dbReference>
<dbReference type="GO" id="GO:0015031">
    <property type="term" value="P:protein transport"/>
    <property type="evidence" value="ECO:0007669"/>
    <property type="project" value="UniProtKB-KW"/>
</dbReference>
<keyword evidence="9" id="KW-0472">Membrane</keyword>
<dbReference type="Pfam" id="PF16036">
    <property type="entry name" value="Chalcone_3"/>
    <property type="match status" value="1"/>
</dbReference>
<dbReference type="InterPro" id="IPR006260">
    <property type="entry name" value="TonB/TolA_C"/>
</dbReference>
<accession>A0AAV3U5G2</accession>
<name>A0AAV3U5G2_9ALTE</name>
<dbReference type="EMBL" id="BAABLX010000028">
    <property type="protein sequence ID" value="GAA4949674.1"/>
    <property type="molecule type" value="Genomic_DNA"/>
</dbReference>
<keyword evidence="3" id="KW-0813">Transport</keyword>
<dbReference type="InterPro" id="IPR016087">
    <property type="entry name" value="Chalcone_isomerase"/>
</dbReference>
<dbReference type="PROSITE" id="PS52015">
    <property type="entry name" value="TONB_CTD"/>
    <property type="match status" value="1"/>
</dbReference>
<keyword evidence="8" id="KW-1133">Transmembrane helix</keyword>
<proteinExistence type="inferred from homology"/>
<dbReference type="AlphaFoldDB" id="A0AAV3U5G2"/>
<evidence type="ECO:0000256" key="6">
    <source>
        <dbReference type="ARBA" id="ARBA00022692"/>
    </source>
</evidence>
<evidence type="ECO:0000256" key="2">
    <source>
        <dbReference type="ARBA" id="ARBA00006555"/>
    </source>
</evidence>
<evidence type="ECO:0000256" key="1">
    <source>
        <dbReference type="ARBA" id="ARBA00004383"/>
    </source>
</evidence>
<organism evidence="11 12">
    <name type="scientific">Halioxenophilus aromaticivorans</name>
    <dbReference type="NCBI Taxonomy" id="1306992"/>
    <lineage>
        <taxon>Bacteria</taxon>
        <taxon>Pseudomonadati</taxon>
        <taxon>Pseudomonadota</taxon>
        <taxon>Gammaproteobacteria</taxon>
        <taxon>Alteromonadales</taxon>
        <taxon>Alteromonadaceae</taxon>
        <taxon>Halioxenophilus</taxon>
    </lineage>
</organism>
<keyword evidence="4" id="KW-1003">Cell membrane</keyword>
<reference evidence="12" key="1">
    <citation type="journal article" date="2019" name="Int. J. Syst. Evol. Microbiol.">
        <title>The Global Catalogue of Microorganisms (GCM) 10K type strain sequencing project: providing services to taxonomists for standard genome sequencing and annotation.</title>
        <authorList>
            <consortium name="The Broad Institute Genomics Platform"/>
            <consortium name="The Broad Institute Genome Sequencing Center for Infectious Disease"/>
            <person name="Wu L."/>
            <person name="Ma J."/>
        </authorList>
    </citation>
    <scope>NUCLEOTIDE SEQUENCE [LARGE SCALE GENOMIC DNA]</scope>
    <source>
        <strain evidence="12">JCM 19134</strain>
    </source>
</reference>
<evidence type="ECO:0000256" key="9">
    <source>
        <dbReference type="ARBA" id="ARBA00023136"/>
    </source>
</evidence>
<dbReference type="GO" id="GO:0005886">
    <property type="term" value="C:plasma membrane"/>
    <property type="evidence" value="ECO:0007669"/>
    <property type="project" value="UniProtKB-SubCell"/>
</dbReference>
<comment type="caution">
    <text evidence="11">The sequence shown here is derived from an EMBL/GenBank/DDBJ whole genome shotgun (WGS) entry which is preliminary data.</text>
</comment>
<evidence type="ECO:0000313" key="12">
    <source>
        <dbReference type="Proteomes" id="UP001409585"/>
    </source>
</evidence>
<dbReference type="SUPFAM" id="SSF74653">
    <property type="entry name" value="TolA/TonB C-terminal domain"/>
    <property type="match status" value="1"/>
</dbReference>
<comment type="subcellular location">
    <subcellularLocation>
        <location evidence="1">Cell inner membrane</location>
        <topology evidence="1">Single-pass membrane protein</topology>
        <orientation evidence="1">Periplasmic side</orientation>
    </subcellularLocation>
</comment>
<dbReference type="NCBIfam" id="TIGR01352">
    <property type="entry name" value="tonB_Cterm"/>
    <property type="match status" value="1"/>
</dbReference>
<keyword evidence="12" id="KW-1185">Reference proteome</keyword>
<keyword evidence="5" id="KW-0997">Cell inner membrane</keyword>
<dbReference type="PANTHER" id="PTHR33446">
    <property type="entry name" value="PROTEIN TONB-RELATED"/>
    <property type="match status" value="1"/>
</dbReference>
<evidence type="ECO:0000313" key="11">
    <source>
        <dbReference type="EMBL" id="GAA4949674.1"/>
    </source>
</evidence>
<comment type="similarity">
    <text evidence="2">Belongs to the TonB family.</text>
</comment>
<dbReference type="Gene3D" id="3.30.1150.10">
    <property type="match status" value="1"/>
</dbReference>
<evidence type="ECO:0000256" key="4">
    <source>
        <dbReference type="ARBA" id="ARBA00022475"/>
    </source>
</evidence>
<evidence type="ECO:0000256" key="8">
    <source>
        <dbReference type="ARBA" id="ARBA00022989"/>
    </source>
</evidence>
<feature type="domain" description="TonB C-terminal" evidence="10">
    <location>
        <begin position="331"/>
        <end position="426"/>
    </location>
</feature>
<dbReference type="GO" id="GO:0055085">
    <property type="term" value="P:transmembrane transport"/>
    <property type="evidence" value="ECO:0007669"/>
    <property type="project" value="InterPro"/>
</dbReference>
<dbReference type="Pfam" id="PF13103">
    <property type="entry name" value="TonB_2"/>
    <property type="match status" value="1"/>
</dbReference>
<keyword evidence="6" id="KW-0812">Transmembrane</keyword>
<evidence type="ECO:0000256" key="7">
    <source>
        <dbReference type="ARBA" id="ARBA00022927"/>
    </source>
</evidence>
<gene>
    <name evidence="11" type="ORF">GCM10025791_32410</name>
</gene>
<dbReference type="Proteomes" id="UP001409585">
    <property type="component" value="Unassembled WGS sequence"/>
</dbReference>